<keyword evidence="8" id="KW-0413">Isomerase</keyword>
<evidence type="ECO:0000313" key="16">
    <source>
        <dbReference type="Proteomes" id="UP001519460"/>
    </source>
</evidence>
<dbReference type="InterPro" id="IPR044876">
    <property type="entry name" value="HRDC_dom_sf"/>
</dbReference>
<dbReference type="Gene3D" id="1.10.10.10">
    <property type="entry name" value="Winged helix-like DNA-binding domain superfamily/Winged helix DNA-binding domain"/>
    <property type="match status" value="1"/>
</dbReference>
<dbReference type="InterPro" id="IPR027417">
    <property type="entry name" value="P-loop_NTPase"/>
</dbReference>
<dbReference type="InterPro" id="IPR036390">
    <property type="entry name" value="WH_DNA-bd_sf"/>
</dbReference>
<dbReference type="Pfam" id="PF09382">
    <property type="entry name" value="RQC"/>
    <property type="match status" value="1"/>
</dbReference>
<name>A0ABD0JJ34_9CAEN</name>
<feature type="compositionally biased region" description="Acidic residues" evidence="11">
    <location>
        <begin position="195"/>
        <end position="211"/>
    </location>
</feature>
<dbReference type="SUPFAM" id="SSF47819">
    <property type="entry name" value="HRDC-like"/>
    <property type="match status" value="1"/>
</dbReference>
<feature type="domain" description="Helicase ATP-binding" evidence="13">
    <location>
        <begin position="241"/>
        <end position="409"/>
    </location>
</feature>
<evidence type="ECO:0000259" key="14">
    <source>
        <dbReference type="PROSITE" id="PS51194"/>
    </source>
</evidence>
<dbReference type="GO" id="GO:0003677">
    <property type="term" value="F:DNA binding"/>
    <property type="evidence" value="ECO:0007669"/>
    <property type="project" value="UniProtKB-KW"/>
</dbReference>
<evidence type="ECO:0000256" key="4">
    <source>
        <dbReference type="ARBA" id="ARBA00022801"/>
    </source>
</evidence>
<feature type="compositionally biased region" description="Low complexity" evidence="11">
    <location>
        <begin position="1111"/>
        <end position="1133"/>
    </location>
</feature>
<dbReference type="Pfam" id="PF00270">
    <property type="entry name" value="DEAD"/>
    <property type="match status" value="1"/>
</dbReference>
<dbReference type="Gene3D" id="1.10.150.80">
    <property type="entry name" value="HRDC domain"/>
    <property type="match status" value="1"/>
</dbReference>
<dbReference type="PANTHER" id="PTHR13710">
    <property type="entry name" value="DNA HELICASE RECQ FAMILY MEMBER"/>
    <property type="match status" value="1"/>
</dbReference>
<dbReference type="InterPro" id="IPR004589">
    <property type="entry name" value="DNA_helicase_ATP-dep_RecQ"/>
</dbReference>
<evidence type="ECO:0000256" key="2">
    <source>
        <dbReference type="ARBA" id="ARBA00005446"/>
    </source>
</evidence>
<dbReference type="PROSITE" id="PS50967">
    <property type="entry name" value="HRDC"/>
    <property type="match status" value="1"/>
</dbReference>
<organism evidence="15 16">
    <name type="scientific">Batillaria attramentaria</name>
    <dbReference type="NCBI Taxonomy" id="370345"/>
    <lineage>
        <taxon>Eukaryota</taxon>
        <taxon>Metazoa</taxon>
        <taxon>Spiralia</taxon>
        <taxon>Lophotrochozoa</taxon>
        <taxon>Mollusca</taxon>
        <taxon>Gastropoda</taxon>
        <taxon>Caenogastropoda</taxon>
        <taxon>Sorbeoconcha</taxon>
        <taxon>Cerithioidea</taxon>
        <taxon>Batillariidae</taxon>
        <taxon>Batillaria</taxon>
    </lineage>
</organism>
<protein>
    <recommendedName>
        <fullName evidence="10">DNA 3'-5' helicase</fullName>
        <ecNumber evidence="10">5.6.2.4</ecNumber>
    </recommendedName>
</protein>
<dbReference type="CDD" id="cd18794">
    <property type="entry name" value="SF2_C_RecQ"/>
    <property type="match status" value="1"/>
</dbReference>
<gene>
    <name evidence="15" type="ORF">BaRGS_00033995</name>
</gene>
<evidence type="ECO:0000259" key="13">
    <source>
        <dbReference type="PROSITE" id="PS51192"/>
    </source>
</evidence>
<evidence type="ECO:0000256" key="6">
    <source>
        <dbReference type="ARBA" id="ARBA00022840"/>
    </source>
</evidence>
<dbReference type="FunFam" id="3.40.50.300:FF:000941">
    <property type="entry name" value="Werner syndrome RecQ like helicase"/>
    <property type="match status" value="1"/>
</dbReference>
<dbReference type="InterPro" id="IPR010997">
    <property type="entry name" value="HRDC-like_sf"/>
</dbReference>
<dbReference type="SUPFAM" id="SSF52540">
    <property type="entry name" value="P-loop containing nucleoside triphosphate hydrolases"/>
    <property type="match status" value="1"/>
</dbReference>
<feature type="region of interest" description="Disordered" evidence="11">
    <location>
        <begin position="184"/>
        <end position="219"/>
    </location>
</feature>
<dbReference type="GO" id="GO:0043138">
    <property type="term" value="F:3'-5' DNA helicase activity"/>
    <property type="evidence" value="ECO:0007669"/>
    <property type="project" value="UniProtKB-EC"/>
</dbReference>
<dbReference type="GO" id="GO:0005524">
    <property type="term" value="F:ATP binding"/>
    <property type="evidence" value="ECO:0007669"/>
    <property type="project" value="UniProtKB-KW"/>
</dbReference>
<dbReference type="Pfam" id="PF00570">
    <property type="entry name" value="HRDC"/>
    <property type="match status" value="1"/>
</dbReference>
<comment type="caution">
    <text evidence="15">The sequence shown here is derived from an EMBL/GenBank/DDBJ whole genome shotgun (WGS) entry which is preliminary data.</text>
</comment>
<evidence type="ECO:0000313" key="15">
    <source>
        <dbReference type="EMBL" id="KAK7474763.1"/>
    </source>
</evidence>
<keyword evidence="3" id="KW-0547">Nucleotide-binding</keyword>
<dbReference type="SMART" id="SM00341">
    <property type="entry name" value="HRDC"/>
    <property type="match status" value="1"/>
</dbReference>
<feature type="domain" description="HRDC" evidence="12">
    <location>
        <begin position="804"/>
        <end position="884"/>
    </location>
</feature>
<dbReference type="InterPro" id="IPR011545">
    <property type="entry name" value="DEAD/DEAH_box_helicase_dom"/>
</dbReference>
<dbReference type="SMART" id="SM00956">
    <property type="entry name" value="RQC"/>
    <property type="match status" value="1"/>
</dbReference>
<dbReference type="FunFam" id="1.10.150.80:FF:000005">
    <property type="entry name" value="Werner syndrome ATP-dependent helicase homolog"/>
    <property type="match status" value="1"/>
</dbReference>
<evidence type="ECO:0000256" key="8">
    <source>
        <dbReference type="ARBA" id="ARBA00023235"/>
    </source>
</evidence>
<feature type="region of interest" description="Disordered" evidence="11">
    <location>
        <begin position="775"/>
        <end position="799"/>
    </location>
</feature>
<dbReference type="InterPro" id="IPR032284">
    <property type="entry name" value="RecQ_Zn-bd"/>
</dbReference>
<keyword evidence="7" id="KW-0238">DNA-binding</keyword>
<comment type="catalytic activity">
    <reaction evidence="9">
        <text>Couples ATP hydrolysis with the unwinding of duplex DNA by translocating in the 3'-5' direction.</text>
        <dbReference type="EC" id="5.6.2.4"/>
    </reaction>
</comment>
<feature type="compositionally biased region" description="Low complexity" evidence="11">
    <location>
        <begin position="780"/>
        <end position="796"/>
    </location>
</feature>
<evidence type="ECO:0000256" key="7">
    <source>
        <dbReference type="ARBA" id="ARBA00023125"/>
    </source>
</evidence>
<dbReference type="SMART" id="SM00490">
    <property type="entry name" value="HELICc"/>
    <property type="match status" value="1"/>
</dbReference>
<dbReference type="PROSITE" id="PS51194">
    <property type="entry name" value="HELICASE_CTER"/>
    <property type="match status" value="1"/>
</dbReference>
<evidence type="ECO:0000256" key="9">
    <source>
        <dbReference type="ARBA" id="ARBA00034617"/>
    </source>
</evidence>
<keyword evidence="5" id="KW-0347">Helicase</keyword>
<dbReference type="Pfam" id="PF14493">
    <property type="entry name" value="HTH_40"/>
    <property type="match status" value="1"/>
</dbReference>
<evidence type="ECO:0000259" key="12">
    <source>
        <dbReference type="PROSITE" id="PS50967"/>
    </source>
</evidence>
<dbReference type="InterPro" id="IPR014001">
    <property type="entry name" value="Helicase_ATP-bd"/>
</dbReference>
<evidence type="ECO:0000256" key="3">
    <source>
        <dbReference type="ARBA" id="ARBA00022741"/>
    </source>
</evidence>
<sequence length="1167" mass="128104">MAETGVDELRASLRSIQSCVGDILATLGGIDGFSSSLPSNQGVAKLVQSACESLQSVQKSIRSDRKVSVSLKPNCGAVAGGCDNVDSDSDATVDFENNDETDIHGASKEDIKVEDGFDLQGDDSCVSESVTGAEASQECKTKSEAQTENNSNTADDFADIDFDDAFSDDLDLEAVSQAVDDASFQAQQGDKEDGINGEDEQGADDGDDDPENQPSDPNYTKVLKKYFGYSKFRPLQWKIINSVLNDKKDNCVVMATGYGKSLCYQFPSVYTQRLTVVISPLISLMEDQVLGLKAANIPACLLGSAQEDNSLTRSNLLRGEYRLLYITPEFASSASSLLSQLHQKIGIDLIAIDEAHCVSQWGHDFRAAYRSLGCLKEEFSTVPVMALTATATVEVRRDICRSLKLHSPIISCTGFDRPNLFLSVSNKTTAAVDLKGLLHQTRNGLHCPTIVYCPTKKTTMEVANTLAVLGFSCLPYHAGLSLNTRKQAHKKFVNDQVQIVVATVAFGMGIDKPDVRKVIHYGAPKDIESYYQEVGRAGRDGLPSDCHAFYSDSDFAVSRHFINEIKSEKFREHKTLMMNKMMQYLASASCRRRILLSHFEGQERLDVGGTENCCDNCRKKIESSRRQNYYSNKNWQTADTMVPQDQLVDLSREALDLFSAIKLTEGRFGLMVPIQFLCGAHSQKLQRMHKLVRHQNFGSGKYRPQKFWKALGQCLKFEGYLKEQAVDRGFGATVHLSKKAEQWLKKAESSRSLKLVPTQDLLSELRAAAVKQAIQSGNGPAASTTSPPTPAAVTPEPEVDPVEAKLQMELYVKLVKQRNDISQETGFTPHNIASNKVLLDLARFRPSNCENLQRIEDLPAAKAERFGQMFVDTIQEFCGQHGLSVDQFPTLSSFSSSSGMQQQLAQLTGTQQASYLMFTQENRSLEEIASLRGLKTGTIATHLCEALRQGLTVDIRKVGVTPAREELIASTIQSPPINCVIGSLTRIKEQLPVDVEFNHIKVVIASLVGRYGQTTDSAGNLVLNAPVSVPSDDVVIVESDVDGQTTGPTNSANLEGCSRSQTHSNGQGQATSDKELASFTHQTSPPQRCPLSKMKSEPPVETNQRTFQFKSSSASPPSLSSSQSLPMSQSMSQTADQNLKRKLPDWMATNPSKQTFTKKIKANKLFR</sequence>
<keyword evidence="6" id="KW-0067">ATP-binding</keyword>
<feature type="compositionally biased region" description="Polar residues" evidence="11">
    <location>
        <begin position="1043"/>
        <end position="1071"/>
    </location>
</feature>
<dbReference type="InterPro" id="IPR029491">
    <property type="entry name" value="Helicase_HTH"/>
</dbReference>
<comment type="cofactor">
    <cofactor evidence="1">
        <name>Zn(2+)</name>
        <dbReference type="ChEBI" id="CHEBI:29105"/>
    </cofactor>
</comment>
<dbReference type="Proteomes" id="UP001519460">
    <property type="component" value="Unassembled WGS sequence"/>
</dbReference>
<dbReference type="EMBL" id="JACVVK020000426">
    <property type="protein sequence ID" value="KAK7474763.1"/>
    <property type="molecule type" value="Genomic_DNA"/>
</dbReference>
<evidence type="ECO:0000256" key="10">
    <source>
        <dbReference type="ARBA" id="ARBA00034808"/>
    </source>
</evidence>
<dbReference type="Pfam" id="PF00271">
    <property type="entry name" value="Helicase_C"/>
    <property type="match status" value="1"/>
</dbReference>
<dbReference type="NCBIfam" id="TIGR00614">
    <property type="entry name" value="recQ_fam"/>
    <property type="match status" value="1"/>
</dbReference>
<dbReference type="GO" id="GO:0016787">
    <property type="term" value="F:hydrolase activity"/>
    <property type="evidence" value="ECO:0007669"/>
    <property type="project" value="UniProtKB-KW"/>
</dbReference>
<evidence type="ECO:0000256" key="1">
    <source>
        <dbReference type="ARBA" id="ARBA00001947"/>
    </source>
</evidence>
<dbReference type="Gene3D" id="3.40.50.300">
    <property type="entry name" value="P-loop containing nucleotide triphosphate hydrolases"/>
    <property type="match status" value="2"/>
</dbReference>
<dbReference type="InterPro" id="IPR018982">
    <property type="entry name" value="RQC_domain"/>
</dbReference>
<dbReference type="PROSITE" id="PS51192">
    <property type="entry name" value="HELICASE_ATP_BIND_1"/>
    <property type="match status" value="1"/>
</dbReference>
<dbReference type="InterPro" id="IPR036388">
    <property type="entry name" value="WH-like_DNA-bd_sf"/>
</dbReference>
<dbReference type="SMART" id="SM00487">
    <property type="entry name" value="DEXDc"/>
    <property type="match status" value="1"/>
</dbReference>
<accession>A0ABD0JJ34</accession>
<keyword evidence="16" id="KW-1185">Reference proteome</keyword>
<dbReference type="AlphaFoldDB" id="A0ABD0JJ34"/>
<feature type="compositionally biased region" description="Polar residues" evidence="11">
    <location>
        <begin position="1101"/>
        <end position="1110"/>
    </location>
</feature>
<evidence type="ECO:0000256" key="11">
    <source>
        <dbReference type="SAM" id="MobiDB-lite"/>
    </source>
</evidence>
<dbReference type="PANTHER" id="PTHR13710:SF120">
    <property type="entry name" value="BIFUNCTIONAL 3'-5' EXONUCLEASE_ATP-DEPENDENT HELICASE WRN"/>
    <property type="match status" value="1"/>
</dbReference>
<feature type="domain" description="Helicase C-terminal" evidence="14">
    <location>
        <begin position="433"/>
        <end position="582"/>
    </location>
</feature>
<comment type="similarity">
    <text evidence="2">Belongs to the helicase family. RecQ subfamily.</text>
</comment>
<reference evidence="15 16" key="1">
    <citation type="journal article" date="2023" name="Sci. Data">
        <title>Genome assembly of the Korean intertidal mud-creeper Batillaria attramentaria.</title>
        <authorList>
            <person name="Patra A.K."/>
            <person name="Ho P.T."/>
            <person name="Jun S."/>
            <person name="Lee S.J."/>
            <person name="Kim Y."/>
            <person name="Won Y.J."/>
        </authorList>
    </citation>
    <scope>NUCLEOTIDE SEQUENCE [LARGE SCALE GENOMIC DNA]</scope>
    <source>
        <strain evidence="15">Wonlab-2016</strain>
    </source>
</reference>
<evidence type="ECO:0000256" key="5">
    <source>
        <dbReference type="ARBA" id="ARBA00022806"/>
    </source>
</evidence>
<feature type="region of interest" description="Disordered" evidence="11">
    <location>
        <begin position="1041"/>
        <end position="1155"/>
    </location>
</feature>
<dbReference type="InterPro" id="IPR001650">
    <property type="entry name" value="Helicase_C-like"/>
</dbReference>
<dbReference type="Pfam" id="PF16124">
    <property type="entry name" value="RecQ_Zn_bind"/>
    <property type="match status" value="1"/>
</dbReference>
<dbReference type="EC" id="5.6.2.4" evidence="10"/>
<dbReference type="SUPFAM" id="SSF46785">
    <property type="entry name" value="Winged helix' DNA-binding domain"/>
    <property type="match status" value="1"/>
</dbReference>
<keyword evidence="4" id="KW-0378">Hydrolase</keyword>
<feature type="region of interest" description="Disordered" evidence="11">
    <location>
        <begin position="123"/>
        <end position="158"/>
    </location>
</feature>
<dbReference type="InterPro" id="IPR002121">
    <property type="entry name" value="HRDC_dom"/>
</dbReference>
<proteinExistence type="inferred from homology"/>